<accession>A0ACB9KJ23</accession>
<evidence type="ECO:0000313" key="1">
    <source>
        <dbReference type="EMBL" id="KAI4297139.1"/>
    </source>
</evidence>
<protein>
    <submittedName>
        <fullName evidence="1">Uncharacterized protein</fullName>
    </submittedName>
</protein>
<dbReference type="EMBL" id="CM039439">
    <property type="protein sequence ID" value="KAI4297139.1"/>
    <property type="molecule type" value="Genomic_DNA"/>
</dbReference>
<proteinExistence type="predicted"/>
<comment type="caution">
    <text evidence="1">The sequence shown here is derived from an EMBL/GenBank/DDBJ whole genome shotgun (WGS) entry which is preliminary data.</text>
</comment>
<gene>
    <name evidence="1" type="ORF">L6164_037042</name>
</gene>
<dbReference type="Proteomes" id="UP000828941">
    <property type="component" value="Chromosome 14"/>
</dbReference>
<reference evidence="1 2" key="1">
    <citation type="journal article" date="2022" name="DNA Res.">
        <title>Chromosomal-level genome assembly of the orchid tree Bauhinia variegata (Leguminosae; Cercidoideae) supports the allotetraploid origin hypothesis of Bauhinia.</title>
        <authorList>
            <person name="Zhong Y."/>
            <person name="Chen Y."/>
            <person name="Zheng D."/>
            <person name="Pang J."/>
            <person name="Liu Y."/>
            <person name="Luo S."/>
            <person name="Meng S."/>
            <person name="Qian L."/>
            <person name="Wei D."/>
            <person name="Dai S."/>
            <person name="Zhou R."/>
        </authorList>
    </citation>
    <scope>NUCLEOTIDE SEQUENCE [LARGE SCALE GENOMIC DNA]</scope>
    <source>
        <strain evidence="1">BV-YZ2020</strain>
    </source>
</reference>
<name>A0ACB9KJ23_BAUVA</name>
<keyword evidence="2" id="KW-1185">Reference proteome</keyword>
<evidence type="ECO:0000313" key="2">
    <source>
        <dbReference type="Proteomes" id="UP000828941"/>
    </source>
</evidence>
<organism evidence="1 2">
    <name type="scientific">Bauhinia variegata</name>
    <name type="common">Purple orchid tree</name>
    <name type="synonym">Phanera variegata</name>
    <dbReference type="NCBI Taxonomy" id="167791"/>
    <lineage>
        <taxon>Eukaryota</taxon>
        <taxon>Viridiplantae</taxon>
        <taxon>Streptophyta</taxon>
        <taxon>Embryophyta</taxon>
        <taxon>Tracheophyta</taxon>
        <taxon>Spermatophyta</taxon>
        <taxon>Magnoliopsida</taxon>
        <taxon>eudicotyledons</taxon>
        <taxon>Gunneridae</taxon>
        <taxon>Pentapetalae</taxon>
        <taxon>rosids</taxon>
        <taxon>fabids</taxon>
        <taxon>Fabales</taxon>
        <taxon>Fabaceae</taxon>
        <taxon>Cercidoideae</taxon>
        <taxon>Cercideae</taxon>
        <taxon>Bauhiniinae</taxon>
        <taxon>Bauhinia</taxon>
    </lineage>
</organism>
<sequence>MTITSAKSLLLSITIFFSILPSPSFSFDLERSFLRCFASGSGNSNLTSRIVFAKSSSSYNHLLKSFIRNLRFSDNSVPKPNFIVTPREILHIQKAVLCAKRHDLQARVVSGGHDYEGLSYVSDVPFLIIDLVNLRSITIDIKSDSAWIEAGAALGELYYAVAKHSKIHGFPAGTCPTVGVGGHLSGGGFGTIFRKYGLAADQIIDAKIVDVNGKLLDRTSMGEDLFWAIKGGGGSSFGVITAWKVKLVPVPPTVTTFNIPKTLDQGATNIFLKWQRIAAKLPGELFLDIVIGVDNSPPSAGKTIKVSFGGLYLGTVDNLLSMMQNNFTELGLQRENCTEMSWIQSVLSFAGFSIDDPLEVLLQRNGTSGRFKAKSDYVNEPIPVIGVEGLWKMLLESSAVLILTPYGGRMSEISESETPFSHRKGNIYGIQYLVYWDSNEDSQKSIDQLRRLYAYMGPYVSKNPRAAYLNYKDLDLGVNRGNTTYEEAKAWGLKYFKHNFERLARVKARIDPGNFFRDQQSIPPLFP</sequence>